<dbReference type="NCBIfam" id="TIGR02532">
    <property type="entry name" value="IV_pilin_GFxxxE"/>
    <property type="match status" value="1"/>
</dbReference>
<dbReference type="Pfam" id="PF07963">
    <property type="entry name" value="N_methyl"/>
    <property type="match status" value="1"/>
</dbReference>
<keyword evidence="4" id="KW-1185">Reference proteome</keyword>
<keyword evidence="1" id="KW-0472">Membrane</keyword>
<dbReference type="PANTHER" id="PTHR30093:SF2">
    <property type="entry name" value="TYPE II SECRETION SYSTEM PROTEIN H"/>
    <property type="match status" value="1"/>
</dbReference>
<name>A0A5C5YTT2_9BACT</name>
<dbReference type="PANTHER" id="PTHR30093">
    <property type="entry name" value="GENERAL SECRETION PATHWAY PROTEIN G"/>
    <property type="match status" value="1"/>
</dbReference>
<keyword evidence="1" id="KW-1133">Transmembrane helix</keyword>
<dbReference type="SUPFAM" id="SSF54523">
    <property type="entry name" value="Pili subunits"/>
    <property type="match status" value="1"/>
</dbReference>
<sequence length="349" mass="37499">MVASFVNGSRSRRPAFTLVELLVVIAIIGVLIALLLPAVQSAREAARRMQCVNNLKQVGLAVHGYHDVTKHLPPMRIYDHQQTWSSLILPFMEEAAAADLWDNERGCFYDQTYEARTATIPSFYCPSVGHESTIVEHIPHDTGHGHSRGGDNGRGYAGSISDYRNVSGSSCPVTFRRPGQTQDEGFTDGNYAGWSGSYVDGAMPQARNIRYRGGSAIGNRSVVSFKALTSFSKIIDGTSKTLLAGEVSKRLAEGVQVFNGDSLPGIAIGETRDFCQQLCLEANDDPKNGPLGGLGFGAGHPGVAVFAMCDGSVHVLSRSTDLKVMDRAATRAGEDIYDFDGTAPSCHTP</sequence>
<dbReference type="AlphaFoldDB" id="A0A5C5YTT2"/>
<dbReference type="InterPro" id="IPR012902">
    <property type="entry name" value="N_methyl_site"/>
</dbReference>
<dbReference type="NCBIfam" id="TIGR04294">
    <property type="entry name" value="pre_pil_HX9DG"/>
    <property type="match status" value="1"/>
</dbReference>
<gene>
    <name evidence="3" type="ORF">Pla123a_10000</name>
</gene>
<comment type="caution">
    <text evidence="3">The sequence shown here is derived from an EMBL/GenBank/DDBJ whole genome shotgun (WGS) entry which is preliminary data.</text>
</comment>
<dbReference type="InterPro" id="IPR011453">
    <property type="entry name" value="DUF1559"/>
</dbReference>
<dbReference type="InterPro" id="IPR027558">
    <property type="entry name" value="Pre_pil_HX9DG_C"/>
</dbReference>
<dbReference type="EMBL" id="SJPO01000002">
    <property type="protein sequence ID" value="TWT78210.1"/>
    <property type="molecule type" value="Genomic_DNA"/>
</dbReference>
<dbReference type="Proteomes" id="UP000318478">
    <property type="component" value="Unassembled WGS sequence"/>
</dbReference>
<proteinExistence type="predicted"/>
<keyword evidence="1" id="KW-0812">Transmembrane</keyword>
<feature type="domain" description="DUF1559" evidence="2">
    <location>
        <begin position="40"/>
        <end position="322"/>
    </location>
</feature>
<dbReference type="Pfam" id="PF07596">
    <property type="entry name" value="SBP_bac_10"/>
    <property type="match status" value="1"/>
</dbReference>
<accession>A0A5C5YTT2</accession>
<evidence type="ECO:0000259" key="2">
    <source>
        <dbReference type="Pfam" id="PF07596"/>
    </source>
</evidence>
<protein>
    <recommendedName>
        <fullName evidence="2">DUF1559 domain-containing protein</fullName>
    </recommendedName>
</protein>
<feature type="transmembrane region" description="Helical" evidence="1">
    <location>
        <begin position="15"/>
        <end position="39"/>
    </location>
</feature>
<evidence type="ECO:0000313" key="3">
    <source>
        <dbReference type="EMBL" id="TWT78210.1"/>
    </source>
</evidence>
<dbReference type="RefSeq" id="WP_146584484.1">
    <property type="nucleotide sequence ID" value="NZ_SJPO01000002.1"/>
</dbReference>
<organism evidence="3 4">
    <name type="scientific">Posidoniimonas polymericola</name>
    <dbReference type="NCBI Taxonomy" id="2528002"/>
    <lineage>
        <taxon>Bacteria</taxon>
        <taxon>Pseudomonadati</taxon>
        <taxon>Planctomycetota</taxon>
        <taxon>Planctomycetia</taxon>
        <taxon>Pirellulales</taxon>
        <taxon>Lacipirellulaceae</taxon>
        <taxon>Posidoniimonas</taxon>
    </lineage>
</organism>
<dbReference type="InterPro" id="IPR045584">
    <property type="entry name" value="Pilin-like"/>
</dbReference>
<evidence type="ECO:0000313" key="4">
    <source>
        <dbReference type="Proteomes" id="UP000318478"/>
    </source>
</evidence>
<reference evidence="3 4" key="1">
    <citation type="submission" date="2019-02" db="EMBL/GenBank/DDBJ databases">
        <title>Deep-cultivation of Planctomycetes and their phenomic and genomic characterization uncovers novel biology.</title>
        <authorList>
            <person name="Wiegand S."/>
            <person name="Jogler M."/>
            <person name="Boedeker C."/>
            <person name="Pinto D."/>
            <person name="Vollmers J."/>
            <person name="Rivas-Marin E."/>
            <person name="Kohn T."/>
            <person name="Peeters S.H."/>
            <person name="Heuer A."/>
            <person name="Rast P."/>
            <person name="Oberbeckmann S."/>
            <person name="Bunk B."/>
            <person name="Jeske O."/>
            <person name="Meyerdierks A."/>
            <person name="Storesund J.E."/>
            <person name="Kallscheuer N."/>
            <person name="Luecker S."/>
            <person name="Lage O.M."/>
            <person name="Pohl T."/>
            <person name="Merkel B.J."/>
            <person name="Hornburger P."/>
            <person name="Mueller R.-W."/>
            <person name="Bruemmer F."/>
            <person name="Labrenz M."/>
            <person name="Spormann A.M."/>
            <person name="Op Den Camp H."/>
            <person name="Overmann J."/>
            <person name="Amann R."/>
            <person name="Jetten M.S.M."/>
            <person name="Mascher T."/>
            <person name="Medema M.H."/>
            <person name="Devos D.P."/>
            <person name="Kaster A.-K."/>
            <person name="Ovreas L."/>
            <person name="Rohde M."/>
            <person name="Galperin M.Y."/>
            <person name="Jogler C."/>
        </authorList>
    </citation>
    <scope>NUCLEOTIDE SEQUENCE [LARGE SCALE GENOMIC DNA]</scope>
    <source>
        <strain evidence="3 4">Pla123a</strain>
    </source>
</reference>
<dbReference type="Gene3D" id="3.30.700.10">
    <property type="entry name" value="Glycoprotein, Type 4 Pilin"/>
    <property type="match status" value="1"/>
</dbReference>
<dbReference type="OrthoDB" id="255848at2"/>
<evidence type="ECO:0000256" key="1">
    <source>
        <dbReference type="SAM" id="Phobius"/>
    </source>
</evidence>